<dbReference type="AlphaFoldDB" id="A0A7C8NMS9"/>
<proteinExistence type="predicted"/>
<dbReference type="GO" id="GO:0003676">
    <property type="term" value="F:nucleic acid binding"/>
    <property type="evidence" value="ECO:0007669"/>
    <property type="project" value="InterPro"/>
</dbReference>
<feature type="region of interest" description="Disordered" evidence="1">
    <location>
        <begin position="52"/>
        <end position="81"/>
    </location>
</feature>
<feature type="compositionally biased region" description="Polar residues" evidence="1">
    <location>
        <begin position="53"/>
        <end position="62"/>
    </location>
</feature>
<gene>
    <name evidence="2" type="ORF">TWF102_007339</name>
</gene>
<sequence length="368" mass="41021">MTISIWLSYYDFIMPFSTREYVMETSQARPSAKAIHSHLKALTPPRILLRFNQKMSSPSQQRRTADLSDEGQERQDDSDELGEDALQRYLEGLTYILKGGDARFIPQWDEQIIGYDAASNAVRDQNNPPKPTPPTELELYPCTDCGLVWIGGHENSGLTNIHPSHSNHVVHPVNPCRSILVYTKGICRGGGTPDAKAAIGVYFGPGSPHNRSILVERQAPGSQIAEIAAVVEAMRYMRTVILPRRKEILRESLRTRSRHLSSFIASASGVTSNESIAVRLIIATDYQYLVECLCKPRPLPKMQQQIRDQFCDENVPKDNEGFSQILSERRKLSIDGALVTWYCIDPSLNSMAKELAESGLGSTSTGTE</sequence>
<evidence type="ECO:0000313" key="3">
    <source>
        <dbReference type="Proteomes" id="UP000475325"/>
    </source>
</evidence>
<organism evidence="2 3">
    <name type="scientific">Orbilia oligospora</name>
    <name type="common">Nematode-trapping fungus</name>
    <name type="synonym">Arthrobotrys oligospora</name>
    <dbReference type="NCBI Taxonomy" id="2813651"/>
    <lineage>
        <taxon>Eukaryota</taxon>
        <taxon>Fungi</taxon>
        <taxon>Dikarya</taxon>
        <taxon>Ascomycota</taxon>
        <taxon>Pezizomycotina</taxon>
        <taxon>Orbiliomycetes</taxon>
        <taxon>Orbiliales</taxon>
        <taxon>Orbiliaceae</taxon>
        <taxon>Orbilia</taxon>
    </lineage>
</organism>
<dbReference type="EMBL" id="WIQW01000041">
    <property type="protein sequence ID" value="KAF3095287.1"/>
    <property type="molecule type" value="Genomic_DNA"/>
</dbReference>
<name>A0A7C8NMS9_ORBOL</name>
<accession>A0A7C8NMS9</accession>
<protein>
    <submittedName>
        <fullName evidence="2">Uncharacterized protein</fullName>
    </submittedName>
</protein>
<dbReference type="Proteomes" id="UP000475325">
    <property type="component" value="Unassembled WGS sequence"/>
</dbReference>
<evidence type="ECO:0000313" key="2">
    <source>
        <dbReference type="EMBL" id="KAF3095287.1"/>
    </source>
</evidence>
<feature type="compositionally biased region" description="Basic and acidic residues" evidence="1">
    <location>
        <begin position="63"/>
        <end position="75"/>
    </location>
</feature>
<dbReference type="InterPro" id="IPR036397">
    <property type="entry name" value="RNaseH_sf"/>
</dbReference>
<dbReference type="Gene3D" id="3.30.420.10">
    <property type="entry name" value="Ribonuclease H-like superfamily/Ribonuclease H"/>
    <property type="match status" value="1"/>
</dbReference>
<comment type="caution">
    <text evidence="2">The sequence shown here is derived from an EMBL/GenBank/DDBJ whole genome shotgun (WGS) entry which is preliminary data.</text>
</comment>
<evidence type="ECO:0000256" key="1">
    <source>
        <dbReference type="SAM" id="MobiDB-lite"/>
    </source>
</evidence>
<reference evidence="2 3" key="1">
    <citation type="submission" date="2019-06" db="EMBL/GenBank/DDBJ databases">
        <authorList>
            <person name="Palmer J.M."/>
        </authorList>
    </citation>
    <scope>NUCLEOTIDE SEQUENCE [LARGE SCALE GENOMIC DNA]</scope>
    <source>
        <strain evidence="2 3">TWF102</strain>
    </source>
</reference>